<gene>
    <name evidence="1" type="ORF">QN277_019577</name>
</gene>
<keyword evidence="2" id="KW-1185">Reference proteome</keyword>
<comment type="caution">
    <text evidence="1">The sequence shown here is derived from an EMBL/GenBank/DDBJ whole genome shotgun (WGS) entry which is preliminary data.</text>
</comment>
<reference evidence="1" key="1">
    <citation type="submission" date="2023-10" db="EMBL/GenBank/DDBJ databases">
        <title>Chromosome-level genome of the transformable northern wattle, Acacia crassicarpa.</title>
        <authorList>
            <person name="Massaro I."/>
            <person name="Sinha N.R."/>
            <person name="Poethig S."/>
            <person name="Leichty A.R."/>
        </authorList>
    </citation>
    <scope>NUCLEOTIDE SEQUENCE</scope>
    <source>
        <strain evidence="1">Acra3RX</strain>
        <tissue evidence="1">Leaf</tissue>
    </source>
</reference>
<evidence type="ECO:0000313" key="1">
    <source>
        <dbReference type="EMBL" id="KAK4270808.1"/>
    </source>
</evidence>
<dbReference type="AlphaFoldDB" id="A0AAE1JM50"/>
<protein>
    <submittedName>
        <fullName evidence="1">Uncharacterized protein</fullName>
    </submittedName>
</protein>
<sequence length="208" mass="22821">MDAVCFKSGITGINPTISISGSLDARTNPSQVSTVGWSSTEKSTQKSVFSFKYLLRSLWPGGSGSSRYSGLAIDDAVSVEEEEEKAVQEDKNNGTMCPEDQNGNWVLKILHVKSIWRGERGNSGGGDKDTEIEKEVDVATDQINGSGCDNEEPCDACKIDDDVGDEEIQFDRDSFSRLLRRVSLAEARLYAQMSYLGNLAYCIPRMKV</sequence>
<accession>A0AAE1JM50</accession>
<dbReference type="PANTHER" id="PTHR46483:SF4">
    <property type="entry name" value="PHOSPHOLIPASE A1 PLIP2, CHLOROPLASTIC"/>
    <property type="match status" value="1"/>
</dbReference>
<dbReference type="Proteomes" id="UP001293593">
    <property type="component" value="Unassembled WGS sequence"/>
</dbReference>
<proteinExistence type="predicted"/>
<dbReference type="InterPro" id="IPR043367">
    <property type="entry name" value="PLIP1/2/3"/>
</dbReference>
<name>A0AAE1JM50_9FABA</name>
<evidence type="ECO:0000313" key="2">
    <source>
        <dbReference type="Proteomes" id="UP001293593"/>
    </source>
</evidence>
<dbReference type="EMBL" id="JAWXYG010000005">
    <property type="protein sequence ID" value="KAK4270808.1"/>
    <property type="molecule type" value="Genomic_DNA"/>
</dbReference>
<organism evidence="1 2">
    <name type="scientific">Acacia crassicarpa</name>
    <name type="common">northern wattle</name>
    <dbReference type="NCBI Taxonomy" id="499986"/>
    <lineage>
        <taxon>Eukaryota</taxon>
        <taxon>Viridiplantae</taxon>
        <taxon>Streptophyta</taxon>
        <taxon>Embryophyta</taxon>
        <taxon>Tracheophyta</taxon>
        <taxon>Spermatophyta</taxon>
        <taxon>Magnoliopsida</taxon>
        <taxon>eudicotyledons</taxon>
        <taxon>Gunneridae</taxon>
        <taxon>Pentapetalae</taxon>
        <taxon>rosids</taxon>
        <taxon>fabids</taxon>
        <taxon>Fabales</taxon>
        <taxon>Fabaceae</taxon>
        <taxon>Caesalpinioideae</taxon>
        <taxon>mimosoid clade</taxon>
        <taxon>Acacieae</taxon>
        <taxon>Acacia</taxon>
    </lineage>
</organism>
<dbReference type="PANTHER" id="PTHR46483">
    <property type="entry name" value="PHOSPHOLIPASE A1 PLIP2, CHLOROPLASTIC"/>
    <property type="match status" value="1"/>
</dbReference>
<dbReference type="GO" id="GO:0008970">
    <property type="term" value="F:phospholipase A1 activity"/>
    <property type="evidence" value="ECO:0007669"/>
    <property type="project" value="InterPro"/>
</dbReference>